<evidence type="ECO:0000256" key="5">
    <source>
        <dbReference type="ARBA" id="ARBA00022692"/>
    </source>
</evidence>
<evidence type="ECO:0000256" key="12">
    <source>
        <dbReference type="SAM" id="Phobius"/>
    </source>
</evidence>
<dbReference type="PROSITE" id="PS00456">
    <property type="entry name" value="NA_SOLUT_SYMP_1"/>
    <property type="match status" value="1"/>
</dbReference>
<proteinExistence type="inferred from homology"/>
<feature type="transmembrane region" description="Helical" evidence="12">
    <location>
        <begin position="235"/>
        <end position="256"/>
    </location>
</feature>
<dbReference type="RefSeq" id="WP_208649917.1">
    <property type="nucleotide sequence ID" value="NZ_CP036528.1"/>
</dbReference>
<dbReference type="GO" id="GO:0015123">
    <property type="term" value="F:acetate transmembrane transporter activity"/>
    <property type="evidence" value="ECO:0007669"/>
    <property type="project" value="TreeGrafter"/>
</dbReference>
<reference evidence="13 14" key="1">
    <citation type="submission" date="2019-02" db="EMBL/GenBank/DDBJ databases">
        <title>Ureibacillus thermophilus.</title>
        <authorList>
            <person name="Sunny J.S."/>
            <person name="Natarajan A."/>
            <person name="Saleena L.M."/>
        </authorList>
    </citation>
    <scope>NUCLEOTIDE SEQUENCE [LARGE SCALE GENOMIC DNA]</scope>
    <source>
        <strain evidence="13 14">LM102</strain>
    </source>
</reference>
<feature type="transmembrane region" description="Helical" evidence="12">
    <location>
        <begin position="45"/>
        <end position="68"/>
    </location>
</feature>
<dbReference type="AlphaFoldDB" id="A0A4P6UTW8"/>
<evidence type="ECO:0000313" key="14">
    <source>
        <dbReference type="Proteomes" id="UP000291151"/>
    </source>
</evidence>
<feature type="transmembrane region" description="Helical" evidence="12">
    <location>
        <begin position="268"/>
        <end position="293"/>
    </location>
</feature>
<dbReference type="InterPro" id="IPR018212">
    <property type="entry name" value="Na/solute_symporter_CS"/>
</dbReference>
<dbReference type="KEGG" id="uth:DKZ56_10350"/>
<feature type="transmembrane region" description="Helical" evidence="12">
    <location>
        <begin position="180"/>
        <end position="200"/>
    </location>
</feature>
<sequence>MSVPSIVMFLLIVGITLYITYWASKRTSTASEFYTAGGGLKGWQNGLAISGDYLSAASFLGIAGSVALYGYDGFYFSIGYLVAYLVVLYIVAEPLRNLGKFTLADMITARFEMAKVRGAAALSTIVIVLFYMIAQLVGAGALIQLLFGIPYWAAVLIVGVMMTIYVLFGGMTATSWVQIIKAVLLMFGTAIISILVLLKFDFSIIRMFSEMATATDAGEAYLNPGLLYKNGINTISTLLALVLGTAGLPHILMRFFTVKDAQTARSSVIWATWIVGIFYVLTIFLGFGAAAFVGKETIVAANPAGNMAAPLLAEVLGGDILFAFVSAVAFATILAVVAGLVLSGASALSHDIYGQIIKKGNITEKEQVVAARIGSLVISVISILLALGAQTLNVAFLVSLAFCIAGSANLPVIIYTIYWKRFNSNGAVWAILGGLITALVLVALSPNVWNPEPGKAIFVGTPLVSLTNPAIISVPVGFICGWLGTILSKEADYAKYNEVEVRAQTGISVNKVSH</sequence>
<keyword evidence="5 12" id="KW-0812">Transmembrane</keyword>
<dbReference type="CDD" id="cd11480">
    <property type="entry name" value="SLC5sbd_u4"/>
    <property type="match status" value="1"/>
</dbReference>
<dbReference type="PANTHER" id="PTHR48086:SF6">
    <property type="entry name" value="CATION_ACETATE SYMPORTER ACTP"/>
    <property type="match status" value="1"/>
</dbReference>
<keyword evidence="6" id="KW-0769">Symport</keyword>
<feature type="transmembrane region" description="Helical" evidence="12">
    <location>
        <begin position="369"/>
        <end position="388"/>
    </location>
</feature>
<keyword evidence="8" id="KW-0915">Sodium</keyword>
<evidence type="ECO:0000256" key="7">
    <source>
        <dbReference type="ARBA" id="ARBA00022989"/>
    </source>
</evidence>
<comment type="subcellular location">
    <subcellularLocation>
        <location evidence="1">Cell membrane</location>
        <topology evidence="1">Multi-pass membrane protein</topology>
    </subcellularLocation>
</comment>
<dbReference type="GO" id="GO:0015293">
    <property type="term" value="F:symporter activity"/>
    <property type="evidence" value="ECO:0007669"/>
    <property type="project" value="UniProtKB-KW"/>
</dbReference>
<organism evidence="13 14">
    <name type="scientific">Ureibacillus thermophilus</name>
    <dbReference type="NCBI Taxonomy" id="367743"/>
    <lineage>
        <taxon>Bacteria</taxon>
        <taxon>Bacillati</taxon>
        <taxon>Bacillota</taxon>
        <taxon>Bacilli</taxon>
        <taxon>Bacillales</taxon>
        <taxon>Caryophanaceae</taxon>
        <taxon>Ureibacillus</taxon>
    </lineage>
</organism>
<keyword evidence="10 12" id="KW-0472">Membrane</keyword>
<keyword evidence="7 12" id="KW-1133">Transmembrane helix</keyword>
<feature type="transmembrane region" description="Helical" evidence="12">
    <location>
        <begin position="394"/>
        <end position="415"/>
    </location>
</feature>
<dbReference type="InterPro" id="IPR001734">
    <property type="entry name" value="Na/solute_symporter"/>
</dbReference>
<evidence type="ECO:0000256" key="3">
    <source>
        <dbReference type="ARBA" id="ARBA00022448"/>
    </source>
</evidence>
<evidence type="ECO:0000256" key="1">
    <source>
        <dbReference type="ARBA" id="ARBA00004651"/>
    </source>
</evidence>
<feature type="transmembrane region" description="Helical" evidence="12">
    <location>
        <begin position="6"/>
        <end position="24"/>
    </location>
</feature>
<comment type="similarity">
    <text evidence="2 11">Belongs to the sodium:solute symporter (SSF) (TC 2.A.21) family.</text>
</comment>
<keyword evidence="14" id="KW-1185">Reference proteome</keyword>
<name>A0A4P6UTW8_9BACL</name>
<dbReference type="PROSITE" id="PS50283">
    <property type="entry name" value="NA_SOLUT_SYMP_3"/>
    <property type="match status" value="1"/>
</dbReference>
<evidence type="ECO:0000256" key="11">
    <source>
        <dbReference type="RuleBase" id="RU362091"/>
    </source>
</evidence>
<gene>
    <name evidence="13" type="primary">actP</name>
    <name evidence="13" type="ORF">DKZ56_10350</name>
</gene>
<feature type="transmembrane region" description="Helical" evidence="12">
    <location>
        <begin position="427"/>
        <end position="449"/>
    </location>
</feature>
<evidence type="ECO:0000256" key="9">
    <source>
        <dbReference type="ARBA" id="ARBA00023065"/>
    </source>
</evidence>
<dbReference type="Pfam" id="PF00474">
    <property type="entry name" value="SSF"/>
    <property type="match status" value="1"/>
</dbReference>
<feature type="transmembrane region" description="Helical" evidence="12">
    <location>
        <begin position="469"/>
        <end position="487"/>
    </location>
</feature>
<dbReference type="NCBIfam" id="TIGR00813">
    <property type="entry name" value="sss"/>
    <property type="match status" value="1"/>
</dbReference>
<dbReference type="InterPro" id="IPR050277">
    <property type="entry name" value="Sodium:Solute_Symporter"/>
</dbReference>
<dbReference type="EMBL" id="CP036528">
    <property type="protein sequence ID" value="QBK26227.1"/>
    <property type="molecule type" value="Genomic_DNA"/>
</dbReference>
<protein>
    <submittedName>
        <fullName evidence="13">Cation/acetate symporter ActP</fullName>
    </submittedName>
</protein>
<dbReference type="PANTHER" id="PTHR48086">
    <property type="entry name" value="SODIUM/PROLINE SYMPORTER-RELATED"/>
    <property type="match status" value="1"/>
</dbReference>
<dbReference type="Gene3D" id="1.20.1730.10">
    <property type="entry name" value="Sodium/glucose cotransporter"/>
    <property type="match status" value="1"/>
</dbReference>
<keyword evidence="4" id="KW-1003">Cell membrane</keyword>
<feature type="transmembrane region" description="Helical" evidence="12">
    <location>
        <begin position="149"/>
        <end position="168"/>
    </location>
</feature>
<keyword evidence="3" id="KW-0813">Transport</keyword>
<evidence type="ECO:0000256" key="2">
    <source>
        <dbReference type="ARBA" id="ARBA00006434"/>
    </source>
</evidence>
<dbReference type="GO" id="GO:0006847">
    <property type="term" value="P:plasma membrane acetate transport"/>
    <property type="evidence" value="ECO:0007669"/>
    <property type="project" value="TreeGrafter"/>
</dbReference>
<evidence type="ECO:0000313" key="13">
    <source>
        <dbReference type="EMBL" id="QBK26227.1"/>
    </source>
</evidence>
<keyword evidence="9" id="KW-0406">Ion transport</keyword>
<feature type="transmembrane region" description="Helical" evidence="12">
    <location>
        <begin position="74"/>
        <end position="92"/>
    </location>
</feature>
<evidence type="ECO:0000256" key="6">
    <source>
        <dbReference type="ARBA" id="ARBA00022847"/>
    </source>
</evidence>
<dbReference type="GO" id="GO:0005886">
    <property type="term" value="C:plasma membrane"/>
    <property type="evidence" value="ECO:0007669"/>
    <property type="project" value="UniProtKB-SubCell"/>
</dbReference>
<feature type="transmembrane region" description="Helical" evidence="12">
    <location>
        <begin position="119"/>
        <end position="143"/>
    </location>
</feature>
<feature type="transmembrane region" description="Helical" evidence="12">
    <location>
        <begin position="320"/>
        <end position="348"/>
    </location>
</feature>
<evidence type="ECO:0000256" key="4">
    <source>
        <dbReference type="ARBA" id="ARBA00022475"/>
    </source>
</evidence>
<dbReference type="PROSITE" id="PS00457">
    <property type="entry name" value="NA_SOLUT_SYMP_2"/>
    <property type="match status" value="1"/>
</dbReference>
<dbReference type="InterPro" id="IPR038377">
    <property type="entry name" value="Na/Glc_symporter_sf"/>
</dbReference>
<evidence type="ECO:0000256" key="8">
    <source>
        <dbReference type="ARBA" id="ARBA00023053"/>
    </source>
</evidence>
<dbReference type="GO" id="GO:0006811">
    <property type="term" value="P:monoatomic ion transport"/>
    <property type="evidence" value="ECO:0007669"/>
    <property type="project" value="UniProtKB-KW"/>
</dbReference>
<dbReference type="Proteomes" id="UP000291151">
    <property type="component" value="Chromosome"/>
</dbReference>
<evidence type="ECO:0000256" key="10">
    <source>
        <dbReference type="ARBA" id="ARBA00023136"/>
    </source>
</evidence>
<accession>A0A4P6UTW8</accession>